<feature type="transmembrane region" description="Helical" evidence="2">
    <location>
        <begin position="173"/>
        <end position="198"/>
    </location>
</feature>
<evidence type="ECO:0000313" key="4">
    <source>
        <dbReference type="EMBL" id="NNG35815.1"/>
    </source>
</evidence>
<feature type="transmembrane region" description="Helical" evidence="2">
    <location>
        <begin position="219"/>
        <end position="235"/>
    </location>
</feature>
<dbReference type="NCBIfam" id="TIGR00254">
    <property type="entry name" value="GGDEF"/>
    <property type="match status" value="1"/>
</dbReference>
<evidence type="ECO:0000256" key="2">
    <source>
        <dbReference type="SAM" id="Phobius"/>
    </source>
</evidence>
<gene>
    <name evidence="4" type="ORF">HKD39_08850</name>
</gene>
<keyword evidence="5" id="KW-1185">Reference proteome</keyword>
<feature type="transmembrane region" description="Helical" evidence="2">
    <location>
        <begin position="138"/>
        <end position="158"/>
    </location>
</feature>
<dbReference type="RefSeq" id="WP_171199514.1">
    <property type="nucleotide sequence ID" value="NZ_JABEND010000004.1"/>
</dbReference>
<dbReference type="GO" id="GO:0052621">
    <property type="term" value="F:diguanylate cyclase activity"/>
    <property type="evidence" value="ECO:0007669"/>
    <property type="project" value="TreeGrafter"/>
</dbReference>
<feature type="compositionally biased region" description="Low complexity" evidence="1">
    <location>
        <begin position="1"/>
        <end position="15"/>
    </location>
</feature>
<feature type="transmembrane region" description="Helical" evidence="2">
    <location>
        <begin position="29"/>
        <end position="49"/>
    </location>
</feature>
<dbReference type="EMBL" id="JABEND010000004">
    <property type="protein sequence ID" value="NNG35815.1"/>
    <property type="molecule type" value="Genomic_DNA"/>
</dbReference>
<dbReference type="SMART" id="SM00267">
    <property type="entry name" value="GGDEF"/>
    <property type="match status" value="1"/>
</dbReference>
<accession>A0A849A5L0</accession>
<dbReference type="InterPro" id="IPR000160">
    <property type="entry name" value="GGDEF_dom"/>
</dbReference>
<evidence type="ECO:0000313" key="5">
    <source>
        <dbReference type="Proteomes" id="UP000562984"/>
    </source>
</evidence>
<organism evidence="4 5">
    <name type="scientific">Nakamurella aerolata</name>
    <dbReference type="NCBI Taxonomy" id="1656892"/>
    <lineage>
        <taxon>Bacteria</taxon>
        <taxon>Bacillati</taxon>
        <taxon>Actinomycetota</taxon>
        <taxon>Actinomycetes</taxon>
        <taxon>Nakamurellales</taxon>
        <taxon>Nakamurellaceae</taxon>
        <taxon>Nakamurella</taxon>
    </lineage>
</organism>
<dbReference type="CDD" id="cd01949">
    <property type="entry name" value="GGDEF"/>
    <property type="match status" value="1"/>
</dbReference>
<dbReference type="Gene3D" id="3.30.70.270">
    <property type="match status" value="1"/>
</dbReference>
<dbReference type="PANTHER" id="PTHR45138:SF9">
    <property type="entry name" value="DIGUANYLATE CYCLASE DGCM-RELATED"/>
    <property type="match status" value="1"/>
</dbReference>
<dbReference type="Proteomes" id="UP000562984">
    <property type="component" value="Unassembled WGS sequence"/>
</dbReference>
<feature type="region of interest" description="Disordered" evidence="1">
    <location>
        <begin position="1"/>
        <end position="23"/>
    </location>
</feature>
<dbReference type="PROSITE" id="PS50887">
    <property type="entry name" value="GGDEF"/>
    <property type="match status" value="1"/>
</dbReference>
<sequence>MRARATGASGSAAATEPMPERPWSDVPPLVKSVAATLILGAIAVLVVAAWRSTPHAAADMLTSPGLWISVLLVVLMDLYPLAPWAADVPSLRRPISRAAPLLVAVVYVFGWPAVLLMPLLGASYLLVIEQRRAWRVGVNVAFAVLQAGGVAGVLGWVVGSDPAHGSQPGPTPLVVLVASVLGSLVWVLINTIVSGWIIGVSSRRGLLGAALVVYRDTRFWLVGFALTPVLAWLMLTAPLLLPLVGLLIAVMWQALVVAGRLNRQARTDALTGLANRSALLDDLDELLPANGVVLLFADIDLFKQVNDTHGHPTGDRVLAELGRRIRRCAAEHRELRAPTDTFAARIGGDEFVVLLAERCTDRQVNDFATELSAQVACPIKLGDLVVTVECSYGWHRSRRTEQPLDVLRAADRELYRRKHLRRGGDDPGAARSAAAS</sequence>
<dbReference type="SUPFAM" id="SSF55073">
    <property type="entry name" value="Nucleotide cyclase"/>
    <property type="match status" value="1"/>
</dbReference>
<keyword evidence="2" id="KW-0472">Membrane</keyword>
<dbReference type="Pfam" id="PF00990">
    <property type="entry name" value="GGDEF"/>
    <property type="match status" value="1"/>
</dbReference>
<evidence type="ECO:0000259" key="3">
    <source>
        <dbReference type="PROSITE" id="PS50887"/>
    </source>
</evidence>
<keyword evidence="2" id="KW-1133">Transmembrane helix</keyword>
<keyword evidence="2" id="KW-0812">Transmembrane</keyword>
<feature type="transmembrane region" description="Helical" evidence="2">
    <location>
        <begin position="61"/>
        <end position="81"/>
    </location>
</feature>
<proteinExistence type="predicted"/>
<dbReference type="InterPro" id="IPR050469">
    <property type="entry name" value="Diguanylate_Cyclase"/>
</dbReference>
<dbReference type="InterPro" id="IPR029787">
    <property type="entry name" value="Nucleotide_cyclase"/>
</dbReference>
<name>A0A849A5L0_9ACTN</name>
<dbReference type="AlphaFoldDB" id="A0A849A5L0"/>
<comment type="caution">
    <text evidence="4">The sequence shown here is derived from an EMBL/GenBank/DDBJ whole genome shotgun (WGS) entry which is preliminary data.</text>
</comment>
<protein>
    <submittedName>
        <fullName evidence="4">GGDEF domain-containing protein</fullName>
    </submittedName>
</protein>
<feature type="transmembrane region" description="Helical" evidence="2">
    <location>
        <begin position="101"/>
        <end position="126"/>
    </location>
</feature>
<evidence type="ECO:0000256" key="1">
    <source>
        <dbReference type="SAM" id="MobiDB-lite"/>
    </source>
</evidence>
<feature type="domain" description="GGDEF" evidence="3">
    <location>
        <begin position="290"/>
        <end position="432"/>
    </location>
</feature>
<reference evidence="4 5" key="1">
    <citation type="submission" date="2020-05" db="EMBL/GenBank/DDBJ databases">
        <title>Nakamurella sp. DB0629 isolated from air conditioner.</title>
        <authorList>
            <person name="Kim D.H."/>
            <person name="Kim D.-U."/>
        </authorList>
    </citation>
    <scope>NUCLEOTIDE SEQUENCE [LARGE SCALE GENOMIC DNA]</scope>
    <source>
        <strain evidence="4 5">DB0629</strain>
    </source>
</reference>
<dbReference type="InterPro" id="IPR043128">
    <property type="entry name" value="Rev_trsase/Diguanyl_cyclase"/>
</dbReference>
<dbReference type="PANTHER" id="PTHR45138">
    <property type="entry name" value="REGULATORY COMPONENTS OF SENSORY TRANSDUCTION SYSTEM"/>
    <property type="match status" value="1"/>
</dbReference>